<organism evidence="1 2">
    <name type="scientific">Ramlibacter albus</name>
    <dbReference type="NCBI Taxonomy" id="2079448"/>
    <lineage>
        <taxon>Bacteria</taxon>
        <taxon>Pseudomonadati</taxon>
        <taxon>Pseudomonadota</taxon>
        <taxon>Betaproteobacteria</taxon>
        <taxon>Burkholderiales</taxon>
        <taxon>Comamonadaceae</taxon>
        <taxon>Ramlibacter</taxon>
    </lineage>
</organism>
<keyword evidence="2" id="KW-1185">Reference proteome</keyword>
<comment type="caution">
    <text evidence="1">The sequence shown here is derived from an EMBL/GenBank/DDBJ whole genome shotgun (WGS) entry which is preliminary data.</text>
</comment>
<reference evidence="1" key="1">
    <citation type="submission" date="2020-08" db="EMBL/GenBank/DDBJ databases">
        <title>Ramlibacter sp. GTP1 16S ribosomal RNA gene genome sequencing and assembly.</title>
        <authorList>
            <person name="Kang M."/>
        </authorList>
    </citation>
    <scope>NUCLEOTIDE SEQUENCE</scope>
    <source>
        <strain evidence="1">GTP1</strain>
    </source>
</reference>
<dbReference type="Proteomes" id="UP000596827">
    <property type="component" value="Unassembled WGS sequence"/>
</dbReference>
<name>A0A923MAE3_9BURK</name>
<dbReference type="AlphaFoldDB" id="A0A923MAE3"/>
<proteinExistence type="predicted"/>
<protein>
    <submittedName>
        <fullName evidence="1">Uncharacterized protein</fullName>
    </submittedName>
</protein>
<evidence type="ECO:0000313" key="1">
    <source>
        <dbReference type="EMBL" id="MBC5765718.1"/>
    </source>
</evidence>
<sequence length="132" mass="14536">MSLPRLTRAEAEALAREHVNSAPCPSCKPFTSPGWEAFPTTVDESLLRPVGALWLPGDDEPTLEEAPRPVGVDSWSPLAPISFAHHPCNRCEVWACVRCGLPFLRYTEYGGYYVQPRIRQLQAGRMVPGSSG</sequence>
<evidence type="ECO:0000313" key="2">
    <source>
        <dbReference type="Proteomes" id="UP000596827"/>
    </source>
</evidence>
<dbReference type="RefSeq" id="WP_187082195.1">
    <property type="nucleotide sequence ID" value="NZ_JACORU010000005.1"/>
</dbReference>
<gene>
    <name evidence="1" type="ORF">H8R02_14715</name>
</gene>
<accession>A0A923MAE3</accession>
<dbReference type="EMBL" id="JACORU010000005">
    <property type="protein sequence ID" value="MBC5765718.1"/>
    <property type="molecule type" value="Genomic_DNA"/>
</dbReference>